<evidence type="ECO:0000256" key="4">
    <source>
        <dbReference type="ARBA" id="ARBA00023015"/>
    </source>
</evidence>
<dbReference type="CDD" id="cd14686">
    <property type="entry name" value="bZIP"/>
    <property type="match status" value="1"/>
</dbReference>
<dbReference type="Proteomes" id="UP000654918">
    <property type="component" value="Unassembled WGS sequence"/>
</dbReference>
<feature type="compositionally biased region" description="Polar residues" evidence="8">
    <location>
        <begin position="122"/>
        <end position="133"/>
    </location>
</feature>
<feature type="domain" description="Zn(2)-C6 fungal-type" evidence="9">
    <location>
        <begin position="31"/>
        <end position="60"/>
    </location>
</feature>
<dbReference type="Gene3D" id="4.10.240.10">
    <property type="entry name" value="Zn(2)-C6 fungal-type DNA-binding domain"/>
    <property type="match status" value="1"/>
</dbReference>
<dbReference type="SMART" id="SM00066">
    <property type="entry name" value="GAL4"/>
    <property type="match status" value="1"/>
</dbReference>
<evidence type="ECO:0000256" key="3">
    <source>
        <dbReference type="ARBA" id="ARBA00022833"/>
    </source>
</evidence>
<gene>
    <name evidence="10" type="ORF">CPLU01_15676</name>
</gene>
<dbReference type="PANTHER" id="PTHR31313:SF4">
    <property type="entry name" value="CONIDIAL DEVELOPMENT PROTEIN FLUFFY"/>
    <property type="match status" value="1"/>
</dbReference>
<evidence type="ECO:0000256" key="8">
    <source>
        <dbReference type="SAM" id="MobiDB-lite"/>
    </source>
</evidence>
<dbReference type="CDD" id="cd00067">
    <property type="entry name" value="GAL4"/>
    <property type="match status" value="1"/>
</dbReference>
<evidence type="ECO:0000259" key="9">
    <source>
        <dbReference type="PROSITE" id="PS50048"/>
    </source>
</evidence>
<proteinExistence type="predicted"/>
<reference evidence="10" key="1">
    <citation type="journal article" date="2020" name="Phytopathology">
        <title>Genome Sequence Resources of Colletotrichum truncatum, C. plurivorum, C. musicola, and C. sojae: Four Species Pathogenic to Soybean (Glycine max).</title>
        <authorList>
            <person name="Rogerio F."/>
            <person name="Boufleur T.R."/>
            <person name="Ciampi-Guillardi M."/>
            <person name="Sukno S.A."/>
            <person name="Thon M.R."/>
            <person name="Massola Junior N.S."/>
            <person name="Baroncelli R."/>
        </authorList>
    </citation>
    <scope>NUCLEOTIDE SEQUENCE</scope>
    <source>
        <strain evidence="10">LFN00145</strain>
    </source>
</reference>
<dbReference type="SUPFAM" id="SSF57701">
    <property type="entry name" value="Zn2/Cys6 DNA-binding domain"/>
    <property type="match status" value="1"/>
</dbReference>
<evidence type="ECO:0000256" key="6">
    <source>
        <dbReference type="ARBA" id="ARBA00023163"/>
    </source>
</evidence>
<dbReference type="InterPro" id="IPR001138">
    <property type="entry name" value="Zn2Cys6_DnaBD"/>
</dbReference>
<protein>
    <submittedName>
        <fullName evidence="10">Fungal specific transcription factor domain-containing protein</fullName>
    </submittedName>
</protein>
<evidence type="ECO:0000256" key="2">
    <source>
        <dbReference type="ARBA" id="ARBA00022723"/>
    </source>
</evidence>
<dbReference type="GO" id="GO:0005634">
    <property type="term" value="C:nucleus"/>
    <property type="evidence" value="ECO:0007669"/>
    <property type="project" value="UniProtKB-SubCell"/>
</dbReference>
<dbReference type="Pfam" id="PF00172">
    <property type="entry name" value="Zn_clus"/>
    <property type="match status" value="1"/>
</dbReference>
<keyword evidence="11" id="KW-1185">Reference proteome</keyword>
<dbReference type="InterPro" id="IPR051615">
    <property type="entry name" value="Transcr_Regulatory_Elem"/>
</dbReference>
<accession>A0A8H6J9B7</accession>
<keyword evidence="7" id="KW-0539">Nucleus</keyword>
<sequence>MPRPKTAALPPLKPAPGAVARRRSSVCTREACESCRDKKVKCDGSSPCSRCISRNLECKYEMRTYQTKRSLQVELQELRDGQHRRDAIIAALAVPARADDVLRKLWGGKPIAEIYDTLASRDASSSPTISGAPSVTDDAAEPERVEPAWSISTESSSPRNILSPAYGSSEVPAPGHAQSLLEDPGMRTGACYGQAETRPLDNDPFRPSIDGAVAMNHLGQQGYDWDHFGSGPFASPALQSCDVSMMNCQEIAASYEYQQPLGQPYSTDDLGAMNWWACSEGGPESSSFSSTSSAKCLPWMNWQFPAPMDTETPGSHSIPFMTPSPHLSVSCRPPSRGPVGNSIASTPASSSSDGSSPANKPTSEPDFPAAANDHDENDADRPLGTTSPLPRGSSPLTRERQRKASARSWKRQKQQLSDLQAAKTEAETRNRELRRQHSEVLAEVLAVKDALMGHAGCDHPGISGWLHTQANNFVNDGAAKAAANRRVPGFVASAGGRDGAVCRS</sequence>
<keyword evidence="5" id="KW-0238">DNA-binding</keyword>
<dbReference type="GO" id="GO:0008270">
    <property type="term" value="F:zinc ion binding"/>
    <property type="evidence" value="ECO:0007669"/>
    <property type="project" value="InterPro"/>
</dbReference>
<feature type="compositionally biased region" description="Low complexity" evidence="8">
    <location>
        <begin position="342"/>
        <end position="361"/>
    </location>
</feature>
<keyword evidence="2" id="KW-0479">Metal-binding</keyword>
<dbReference type="PANTHER" id="PTHR31313">
    <property type="entry name" value="TY1 ENHANCER ACTIVATOR"/>
    <property type="match status" value="1"/>
</dbReference>
<dbReference type="GO" id="GO:0000981">
    <property type="term" value="F:DNA-binding transcription factor activity, RNA polymerase II-specific"/>
    <property type="evidence" value="ECO:0007669"/>
    <property type="project" value="InterPro"/>
</dbReference>
<dbReference type="InterPro" id="IPR036864">
    <property type="entry name" value="Zn2-C6_fun-type_DNA-bd_sf"/>
</dbReference>
<dbReference type="PROSITE" id="PS50048">
    <property type="entry name" value="ZN2_CY6_FUNGAL_2"/>
    <property type="match status" value="1"/>
</dbReference>
<keyword evidence="4" id="KW-0805">Transcription regulation</keyword>
<feature type="region of interest" description="Disordered" evidence="8">
    <location>
        <begin position="122"/>
        <end position="203"/>
    </location>
</feature>
<dbReference type="PROSITE" id="PS00463">
    <property type="entry name" value="ZN2_CY6_FUNGAL_1"/>
    <property type="match status" value="1"/>
</dbReference>
<name>A0A8H6J9B7_9PEZI</name>
<evidence type="ECO:0000256" key="5">
    <source>
        <dbReference type="ARBA" id="ARBA00023125"/>
    </source>
</evidence>
<dbReference type="Gene3D" id="1.20.5.170">
    <property type="match status" value="1"/>
</dbReference>
<feature type="compositionally biased region" description="Basic and acidic residues" evidence="8">
    <location>
        <begin position="424"/>
        <end position="434"/>
    </location>
</feature>
<evidence type="ECO:0000313" key="10">
    <source>
        <dbReference type="EMBL" id="KAF6808395.1"/>
    </source>
</evidence>
<feature type="region of interest" description="Disordered" evidence="8">
    <location>
        <begin position="307"/>
        <end position="434"/>
    </location>
</feature>
<comment type="subcellular location">
    <subcellularLocation>
        <location evidence="1">Nucleus</location>
    </subcellularLocation>
</comment>
<feature type="compositionally biased region" description="Polar residues" evidence="8">
    <location>
        <begin position="150"/>
        <end position="160"/>
    </location>
</feature>
<organism evidence="10 11">
    <name type="scientific">Colletotrichum plurivorum</name>
    <dbReference type="NCBI Taxonomy" id="2175906"/>
    <lineage>
        <taxon>Eukaryota</taxon>
        <taxon>Fungi</taxon>
        <taxon>Dikarya</taxon>
        <taxon>Ascomycota</taxon>
        <taxon>Pezizomycotina</taxon>
        <taxon>Sordariomycetes</taxon>
        <taxon>Hypocreomycetidae</taxon>
        <taxon>Glomerellales</taxon>
        <taxon>Glomerellaceae</taxon>
        <taxon>Colletotrichum</taxon>
        <taxon>Colletotrichum orchidearum species complex</taxon>
    </lineage>
</organism>
<evidence type="ECO:0000256" key="7">
    <source>
        <dbReference type="ARBA" id="ARBA00023242"/>
    </source>
</evidence>
<dbReference type="GO" id="GO:0003677">
    <property type="term" value="F:DNA binding"/>
    <property type="evidence" value="ECO:0007669"/>
    <property type="project" value="UniProtKB-KW"/>
</dbReference>
<comment type="caution">
    <text evidence="10">The sequence shown here is derived from an EMBL/GenBank/DDBJ whole genome shotgun (WGS) entry which is preliminary data.</text>
</comment>
<evidence type="ECO:0000313" key="11">
    <source>
        <dbReference type="Proteomes" id="UP000654918"/>
    </source>
</evidence>
<keyword evidence="3" id="KW-0862">Zinc</keyword>
<keyword evidence="6" id="KW-0804">Transcription</keyword>
<evidence type="ECO:0000256" key="1">
    <source>
        <dbReference type="ARBA" id="ARBA00004123"/>
    </source>
</evidence>
<feature type="compositionally biased region" description="Basic residues" evidence="8">
    <location>
        <begin position="400"/>
        <end position="413"/>
    </location>
</feature>
<dbReference type="AlphaFoldDB" id="A0A8H6J9B7"/>
<dbReference type="EMBL" id="WIGO01000581">
    <property type="protein sequence ID" value="KAF6808395.1"/>
    <property type="molecule type" value="Genomic_DNA"/>
</dbReference>